<keyword evidence="6" id="KW-0653">Protein transport</keyword>
<dbReference type="GO" id="GO:0005886">
    <property type="term" value="C:plasma membrane"/>
    <property type="evidence" value="ECO:0007669"/>
    <property type="project" value="UniProtKB-SubCell"/>
</dbReference>
<evidence type="ECO:0000259" key="8">
    <source>
        <dbReference type="Pfam" id="PF01618"/>
    </source>
</evidence>
<dbReference type="InterPro" id="IPR002898">
    <property type="entry name" value="MotA_ExbB_proton_chnl"/>
</dbReference>
<name>A0A8J7U5F0_9BACT</name>
<dbReference type="PANTHER" id="PTHR30625">
    <property type="entry name" value="PROTEIN TOLQ"/>
    <property type="match status" value="1"/>
</dbReference>
<evidence type="ECO:0000256" key="2">
    <source>
        <dbReference type="ARBA" id="ARBA00022475"/>
    </source>
</evidence>
<protein>
    <submittedName>
        <fullName evidence="9">MotA/TolQ/ExbB proton channel family protein</fullName>
    </submittedName>
</protein>
<sequence>MWEFLEKGGWLMIPIGVCLLLVITITVERLVNLRYARFVDNELLDKIRGYLGRAEYDGALQVCRSKNIMFNRLMETAINYRNLESGELRQLLEDQSRQEADVLERFLTILRTIATIAPLLGLLGTVAGMIKVFQTLSIAGMTQAHNLSGGISEALITTAAGMTVAIPTIVVHSYFERRADSILLRMEKRLIELLLLLRTNDAVSA</sequence>
<dbReference type="Pfam" id="PF01618">
    <property type="entry name" value="MotA_ExbB"/>
    <property type="match status" value="1"/>
</dbReference>
<evidence type="ECO:0000256" key="4">
    <source>
        <dbReference type="ARBA" id="ARBA00022989"/>
    </source>
</evidence>
<keyword evidence="10" id="KW-1185">Reference proteome</keyword>
<keyword evidence="4 7" id="KW-1133">Transmembrane helix</keyword>
<comment type="caution">
    <text evidence="9">The sequence shown here is derived from an EMBL/GenBank/DDBJ whole genome shotgun (WGS) entry which is preliminary data.</text>
</comment>
<evidence type="ECO:0000256" key="6">
    <source>
        <dbReference type="RuleBase" id="RU004057"/>
    </source>
</evidence>
<dbReference type="EMBL" id="JAFREP010000026">
    <property type="protein sequence ID" value="MBO1321662.1"/>
    <property type="molecule type" value="Genomic_DNA"/>
</dbReference>
<evidence type="ECO:0000313" key="9">
    <source>
        <dbReference type="EMBL" id="MBO1321662.1"/>
    </source>
</evidence>
<gene>
    <name evidence="9" type="ORF">J3U88_24500</name>
</gene>
<accession>A0A8J7U5F0</accession>
<evidence type="ECO:0000256" key="1">
    <source>
        <dbReference type="ARBA" id="ARBA00004651"/>
    </source>
</evidence>
<dbReference type="GO" id="GO:0017038">
    <property type="term" value="P:protein import"/>
    <property type="evidence" value="ECO:0007669"/>
    <property type="project" value="TreeGrafter"/>
</dbReference>
<dbReference type="Proteomes" id="UP000664417">
    <property type="component" value="Unassembled WGS sequence"/>
</dbReference>
<dbReference type="InterPro" id="IPR050790">
    <property type="entry name" value="ExbB/TolQ_transport"/>
</dbReference>
<keyword evidence="5 7" id="KW-0472">Membrane</keyword>
<keyword evidence="2" id="KW-1003">Cell membrane</keyword>
<evidence type="ECO:0000256" key="5">
    <source>
        <dbReference type="ARBA" id="ARBA00023136"/>
    </source>
</evidence>
<evidence type="ECO:0000313" key="10">
    <source>
        <dbReference type="Proteomes" id="UP000664417"/>
    </source>
</evidence>
<keyword evidence="3 7" id="KW-0812">Transmembrane</keyword>
<feature type="transmembrane region" description="Helical" evidence="7">
    <location>
        <begin position="154"/>
        <end position="175"/>
    </location>
</feature>
<evidence type="ECO:0000256" key="7">
    <source>
        <dbReference type="SAM" id="Phobius"/>
    </source>
</evidence>
<organism evidence="9 10">
    <name type="scientific">Acanthopleuribacter pedis</name>
    <dbReference type="NCBI Taxonomy" id="442870"/>
    <lineage>
        <taxon>Bacteria</taxon>
        <taxon>Pseudomonadati</taxon>
        <taxon>Acidobacteriota</taxon>
        <taxon>Holophagae</taxon>
        <taxon>Acanthopleuribacterales</taxon>
        <taxon>Acanthopleuribacteraceae</taxon>
        <taxon>Acanthopleuribacter</taxon>
    </lineage>
</organism>
<keyword evidence="6" id="KW-0813">Transport</keyword>
<dbReference type="AlphaFoldDB" id="A0A8J7U5F0"/>
<feature type="domain" description="MotA/TolQ/ExbB proton channel" evidence="8">
    <location>
        <begin position="71"/>
        <end position="187"/>
    </location>
</feature>
<comment type="subcellular location">
    <subcellularLocation>
        <location evidence="1">Cell membrane</location>
        <topology evidence="1">Multi-pass membrane protein</topology>
    </subcellularLocation>
    <subcellularLocation>
        <location evidence="6">Membrane</location>
        <topology evidence="6">Multi-pass membrane protein</topology>
    </subcellularLocation>
</comment>
<feature type="transmembrane region" description="Helical" evidence="7">
    <location>
        <begin position="113"/>
        <end position="134"/>
    </location>
</feature>
<reference evidence="9" key="1">
    <citation type="submission" date="2021-03" db="EMBL/GenBank/DDBJ databases">
        <authorList>
            <person name="Wang G."/>
        </authorList>
    </citation>
    <scope>NUCLEOTIDE SEQUENCE</scope>
    <source>
        <strain evidence="9">KCTC 12899</strain>
    </source>
</reference>
<evidence type="ECO:0000256" key="3">
    <source>
        <dbReference type="ARBA" id="ARBA00022692"/>
    </source>
</evidence>
<proteinExistence type="inferred from homology"/>
<comment type="similarity">
    <text evidence="6">Belongs to the exbB/tolQ family.</text>
</comment>
<feature type="transmembrane region" description="Helical" evidence="7">
    <location>
        <begin position="12"/>
        <end position="31"/>
    </location>
</feature>
<dbReference type="PANTHER" id="PTHR30625:SF11">
    <property type="entry name" value="MOTA_TOLQ_EXBB PROTON CHANNEL DOMAIN-CONTAINING PROTEIN"/>
    <property type="match status" value="1"/>
</dbReference>
<dbReference type="RefSeq" id="WP_207861635.1">
    <property type="nucleotide sequence ID" value="NZ_JAFREP010000026.1"/>
</dbReference>